<evidence type="ECO:0000313" key="2">
    <source>
        <dbReference type="EMBL" id="MFD1366351.1"/>
    </source>
</evidence>
<feature type="transmembrane region" description="Helical" evidence="1">
    <location>
        <begin position="31"/>
        <end position="55"/>
    </location>
</feature>
<dbReference type="RefSeq" id="WP_317793114.1">
    <property type="nucleotide sequence ID" value="NZ_AP028461.1"/>
</dbReference>
<feature type="transmembrane region" description="Helical" evidence="1">
    <location>
        <begin position="7"/>
        <end position="25"/>
    </location>
</feature>
<keyword evidence="1" id="KW-0812">Transmembrane</keyword>
<reference evidence="3" key="1">
    <citation type="journal article" date="2019" name="Int. J. Syst. Evol. Microbiol.">
        <title>The Global Catalogue of Microorganisms (GCM) 10K type strain sequencing project: providing services to taxonomists for standard genome sequencing and annotation.</title>
        <authorList>
            <consortium name="The Broad Institute Genomics Platform"/>
            <consortium name="The Broad Institute Genome Sequencing Center for Infectious Disease"/>
            <person name="Wu L."/>
            <person name="Ma J."/>
        </authorList>
    </citation>
    <scope>NUCLEOTIDE SEQUENCE [LARGE SCALE GENOMIC DNA]</scope>
    <source>
        <strain evidence="3">CCM 7526</strain>
    </source>
</reference>
<proteinExistence type="predicted"/>
<dbReference type="EMBL" id="JBHTMK010000018">
    <property type="protein sequence ID" value="MFD1366351.1"/>
    <property type="molecule type" value="Genomic_DNA"/>
</dbReference>
<organism evidence="2 3">
    <name type="scientific">Actinoplanes sichuanensis</name>
    <dbReference type="NCBI Taxonomy" id="512349"/>
    <lineage>
        <taxon>Bacteria</taxon>
        <taxon>Bacillati</taxon>
        <taxon>Actinomycetota</taxon>
        <taxon>Actinomycetes</taxon>
        <taxon>Micromonosporales</taxon>
        <taxon>Micromonosporaceae</taxon>
        <taxon>Actinoplanes</taxon>
    </lineage>
</organism>
<gene>
    <name evidence="2" type="ORF">ACFQ5G_13445</name>
</gene>
<protein>
    <submittedName>
        <fullName evidence="2">Uncharacterized protein</fullName>
    </submittedName>
</protein>
<keyword evidence="3" id="KW-1185">Reference proteome</keyword>
<evidence type="ECO:0000313" key="3">
    <source>
        <dbReference type="Proteomes" id="UP001597183"/>
    </source>
</evidence>
<name>A0ABW4A7T5_9ACTN</name>
<comment type="caution">
    <text evidence="2">The sequence shown here is derived from an EMBL/GenBank/DDBJ whole genome shotgun (WGS) entry which is preliminary data.</text>
</comment>
<keyword evidence="1" id="KW-1133">Transmembrane helix</keyword>
<dbReference type="Proteomes" id="UP001597183">
    <property type="component" value="Unassembled WGS sequence"/>
</dbReference>
<sequence length="105" mass="10531">MVSGSRLYVIVWLTLVTVLAMLSAATPPRMLTFGMLALGPALAAVSAGPGAVLAIGASRRSSAATSAGSCRRNDVTCSTVHWPSWPPVGGCTSTRSGGSVATAAR</sequence>
<evidence type="ECO:0000256" key="1">
    <source>
        <dbReference type="SAM" id="Phobius"/>
    </source>
</evidence>
<accession>A0ABW4A7T5</accession>
<keyword evidence="1" id="KW-0472">Membrane</keyword>